<sequence>MAADSISTMDWEGGTISVIVPALMGHVEAGRASTWPFFFAPDDEDALLNASHPEPEHEGSIRCLDGSYIANHWPPVKP</sequence>
<proteinExistence type="predicted"/>
<dbReference type="EMBL" id="SJPY01000005">
    <property type="protein sequence ID" value="TWU39925.1"/>
    <property type="molecule type" value="Genomic_DNA"/>
</dbReference>
<name>A0A5C6DUE6_9BACT</name>
<protein>
    <submittedName>
        <fullName evidence="1">Uncharacterized protein</fullName>
    </submittedName>
</protein>
<accession>A0A5C6DUE6</accession>
<organism evidence="1 2">
    <name type="scientific">Novipirellula aureliae</name>
    <dbReference type="NCBI Taxonomy" id="2527966"/>
    <lineage>
        <taxon>Bacteria</taxon>
        <taxon>Pseudomonadati</taxon>
        <taxon>Planctomycetota</taxon>
        <taxon>Planctomycetia</taxon>
        <taxon>Pirellulales</taxon>
        <taxon>Pirellulaceae</taxon>
        <taxon>Novipirellula</taxon>
    </lineage>
</organism>
<evidence type="ECO:0000313" key="2">
    <source>
        <dbReference type="Proteomes" id="UP000315471"/>
    </source>
</evidence>
<keyword evidence="2" id="KW-1185">Reference proteome</keyword>
<gene>
    <name evidence="1" type="ORF">Q31b_32410</name>
</gene>
<dbReference type="AlphaFoldDB" id="A0A5C6DUE6"/>
<comment type="caution">
    <text evidence="1">The sequence shown here is derived from an EMBL/GenBank/DDBJ whole genome shotgun (WGS) entry which is preliminary data.</text>
</comment>
<dbReference type="Proteomes" id="UP000315471">
    <property type="component" value="Unassembled WGS sequence"/>
</dbReference>
<evidence type="ECO:0000313" key="1">
    <source>
        <dbReference type="EMBL" id="TWU39925.1"/>
    </source>
</evidence>
<reference evidence="1 2" key="1">
    <citation type="submission" date="2019-02" db="EMBL/GenBank/DDBJ databases">
        <title>Deep-cultivation of Planctomycetes and their phenomic and genomic characterization uncovers novel biology.</title>
        <authorList>
            <person name="Wiegand S."/>
            <person name="Jogler M."/>
            <person name="Boedeker C."/>
            <person name="Pinto D."/>
            <person name="Vollmers J."/>
            <person name="Rivas-Marin E."/>
            <person name="Kohn T."/>
            <person name="Peeters S.H."/>
            <person name="Heuer A."/>
            <person name="Rast P."/>
            <person name="Oberbeckmann S."/>
            <person name="Bunk B."/>
            <person name="Jeske O."/>
            <person name="Meyerdierks A."/>
            <person name="Storesund J.E."/>
            <person name="Kallscheuer N."/>
            <person name="Luecker S."/>
            <person name="Lage O.M."/>
            <person name="Pohl T."/>
            <person name="Merkel B.J."/>
            <person name="Hornburger P."/>
            <person name="Mueller R.-W."/>
            <person name="Bruemmer F."/>
            <person name="Labrenz M."/>
            <person name="Spormann A.M."/>
            <person name="Op Den Camp H."/>
            <person name="Overmann J."/>
            <person name="Amann R."/>
            <person name="Jetten M.S.M."/>
            <person name="Mascher T."/>
            <person name="Medema M.H."/>
            <person name="Devos D.P."/>
            <person name="Kaster A.-K."/>
            <person name="Ovreas L."/>
            <person name="Rohde M."/>
            <person name="Galperin M.Y."/>
            <person name="Jogler C."/>
        </authorList>
    </citation>
    <scope>NUCLEOTIDE SEQUENCE [LARGE SCALE GENOMIC DNA]</scope>
    <source>
        <strain evidence="1 2">Q31b</strain>
    </source>
</reference>